<keyword evidence="2" id="KW-1133">Transmembrane helix</keyword>
<proteinExistence type="predicted"/>
<gene>
    <name evidence="3" type="ORF">POSPLADRAFT_1043440</name>
</gene>
<feature type="region of interest" description="Disordered" evidence="1">
    <location>
        <begin position="367"/>
        <end position="392"/>
    </location>
</feature>
<feature type="compositionally biased region" description="Low complexity" evidence="1">
    <location>
        <begin position="258"/>
        <end position="267"/>
    </location>
</feature>
<keyword evidence="4" id="KW-1185">Reference proteome</keyword>
<protein>
    <submittedName>
        <fullName evidence="3">Uncharacterized protein</fullName>
    </submittedName>
</protein>
<feature type="compositionally biased region" description="Basic and acidic residues" evidence="1">
    <location>
        <begin position="367"/>
        <end position="377"/>
    </location>
</feature>
<feature type="region of interest" description="Disordered" evidence="1">
    <location>
        <begin position="217"/>
        <end position="292"/>
    </location>
</feature>
<dbReference type="RefSeq" id="XP_024342644.1">
    <property type="nucleotide sequence ID" value="XM_024478310.1"/>
</dbReference>
<feature type="transmembrane region" description="Helical" evidence="2">
    <location>
        <begin position="153"/>
        <end position="174"/>
    </location>
</feature>
<accession>A0A1X6NBF0</accession>
<reference evidence="3 4" key="1">
    <citation type="submission" date="2017-04" db="EMBL/GenBank/DDBJ databases">
        <title>Genome Sequence of the Model Brown-Rot Fungus Postia placenta SB12.</title>
        <authorList>
            <consortium name="DOE Joint Genome Institute"/>
            <person name="Gaskell J."/>
            <person name="Kersten P."/>
            <person name="Larrondo L.F."/>
            <person name="Canessa P."/>
            <person name="Martinez D."/>
            <person name="Hibbett D."/>
            <person name="Schmoll M."/>
            <person name="Kubicek C.P."/>
            <person name="Martinez A.T."/>
            <person name="Yadav J."/>
            <person name="Master E."/>
            <person name="Magnuson J.K."/>
            <person name="James T."/>
            <person name="Yaver D."/>
            <person name="Berka R."/>
            <person name="Labutti K."/>
            <person name="Lipzen A."/>
            <person name="Aerts A."/>
            <person name="Barry K."/>
            <person name="Henrissat B."/>
            <person name="Blanchette R."/>
            <person name="Grigoriev I."/>
            <person name="Cullen D."/>
        </authorList>
    </citation>
    <scope>NUCLEOTIDE SEQUENCE [LARGE SCALE GENOMIC DNA]</scope>
    <source>
        <strain evidence="3 4">MAD-698-R-SB12</strain>
    </source>
</reference>
<sequence length="414" mass="44872">MAPTYQDEEMNSSGLCYEGVPVKCARLECRADSRTRDGQHQPVERIKSQREACASAATRPSFLLSALQCLASERGESSWPPRCDMLWLPSDPWGARPHPKLARPWPRPPIRAVVAFLIRMRLPARVVSGTDGKESQSGDLAASPPRGWTTMEIATPIMVGFFVAAIAATVFVYYRHRLRHPPSIHRPAPVTVSCWDRFRLRMPGWVFGVLPGTHAVRPGNTHKPSTWSIDDADNIPLHAPQASSSTSSSGSGPGSGSGSLSRSGFASVPQFEPGGGPPDEFHPQFDDDDAEAEPAHRAVYGAPLHAHERNYSSASLLPHVDISFPRAAAVLGRFTDGARIGKSPSYRAGPVLQCPPHDGFKIDGVDSPTRPHAEYAREAQPPGTPPRGTDERSVLLISRVPGQDFVIEESEIGA</sequence>
<dbReference type="EMBL" id="KZ110592">
    <property type="protein sequence ID" value="OSX65850.1"/>
    <property type="molecule type" value="Genomic_DNA"/>
</dbReference>
<evidence type="ECO:0000313" key="3">
    <source>
        <dbReference type="EMBL" id="OSX65850.1"/>
    </source>
</evidence>
<dbReference type="AlphaFoldDB" id="A0A1X6NBF0"/>
<evidence type="ECO:0000313" key="4">
    <source>
        <dbReference type="Proteomes" id="UP000194127"/>
    </source>
</evidence>
<keyword evidence="2" id="KW-0472">Membrane</keyword>
<dbReference type="OrthoDB" id="2576311at2759"/>
<keyword evidence="2" id="KW-0812">Transmembrane</keyword>
<dbReference type="GeneID" id="36323260"/>
<evidence type="ECO:0000256" key="1">
    <source>
        <dbReference type="SAM" id="MobiDB-lite"/>
    </source>
</evidence>
<name>A0A1X6NBF0_9APHY</name>
<organism evidence="3 4">
    <name type="scientific">Postia placenta MAD-698-R-SB12</name>
    <dbReference type="NCBI Taxonomy" id="670580"/>
    <lineage>
        <taxon>Eukaryota</taxon>
        <taxon>Fungi</taxon>
        <taxon>Dikarya</taxon>
        <taxon>Basidiomycota</taxon>
        <taxon>Agaricomycotina</taxon>
        <taxon>Agaricomycetes</taxon>
        <taxon>Polyporales</taxon>
        <taxon>Adustoporiaceae</taxon>
        <taxon>Rhodonia</taxon>
    </lineage>
</organism>
<dbReference type="Proteomes" id="UP000194127">
    <property type="component" value="Unassembled WGS sequence"/>
</dbReference>
<evidence type="ECO:0000256" key="2">
    <source>
        <dbReference type="SAM" id="Phobius"/>
    </source>
</evidence>